<feature type="compositionally biased region" description="Polar residues" evidence="1">
    <location>
        <begin position="25"/>
        <end position="35"/>
    </location>
</feature>
<dbReference type="eggNOG" id="ENOG502SAYX">
    <property type="taxonomic scope" value="Eukaryota"/>
</dbReference>
<dbReference type="RefSeq" id="XP_011130543.1">
    <property type="nucleotide sequence ID" value="XM_011132241.1"/>
</dbReference>
<dbReference type="SUPFAM" id="SSF48464">
    <property type="entry name" value="ENTH/VHS domain"/>
    <property type="match status" value="1"/>
</dbReference>
<sequence length="529" mass="57690">MQPPAEAPDAFDDAWSTGGGYDVPAQSSASRSWEQSAARDSGRSAEAVVAKPVIQYAAPGNSNSGMNPASTVAFMLNMGYPPPPIALEPLRRLVEQVTMGHGSQLNLHNALYITDEISRSPYRIAPAVLFVLQQRLHSSKPDRVSLALELLDMCVKNCGLEFIRHINKEFMKSMSSVIKTTSFKERTFTGQMKRLEKYITGAPTTSGVATDPRVHKLRRMCLVMIQNWCDAFEMYPNQVGPILDAYQSLKRKGINFPPKDPSQRYMIKDGDRTAPAAASAAGTVEATTTWDEEGFGSKPRMEAFGNDPLDDQLPLTEKQFAQIESMINILRMEVPTSEKVEVTLARCESLRTQLESAYRELNSRVHNSSSRKLRCSNPAVTQLNALMSLDTEYRKLKGVRLLFDANNTPATTATTSVSPLSRLAPAASSLPVVSPPPPKKPVNLLDDLLDEEERQQTPAPMAPPATLMDPASVPVGVAAPVPAMSKAPTGVRKSGSLESAGPEDEPDDFNTEGDFGGWGKATSKESFLF</sequence>
<dbReference type="PANTHER" id="PTHR46275">
    <property type="entry name" value="HEPATOCYTE GROWTH FACTOR-REGULATED TYROSINE KINASE SUBSTRATE"/>
    <property type="match status" value="1"/>
</dbReference>
<accession>A0A023B6M4</accession>
<dbReference type="GO" id="GO:0005769">
    <property type="term" value="C:early endosome"/>
    <property type="evidence" value="ECO:0007669"/>
    <property type="project" value="TreeGrafter"/>
</dbReference>
<dbReference type="SMART" id="SM00288">
    <property type="entry name" value="VHS"/>
    <property type="match status" value="1"/>
</dbReference>
<evidence type="ECO:0000313" key="3">
    <source>
        <dbReference type="EMBL" id="EZG66649.1"/>
    </source>
</evidence>
<dbReference type="AlphaFoldDB" id="A0A023B6M4"/>
<feature type="region of interest" description="Disordered" evidence="1">
    <location>
        <begin position="483"/>
        <end position="529"/>
    </location>
</feature>
<dbReference type="PROSITE" id="PS50179">
    <property type="entry name" value="VHS"/>
    <property type="match status" value="1"/>
</dbReference>
<dbReference type="GO" id="GO:0035091">
    <property type="term" value="F:phosphatidylinositol binding"/>
    <property type="evidence" value="ECO:0007669"/>
    <property type="project" value="InterPro"/>
</dbReference>
<organism evidence="3 4">
    <name type="scientific">Gregarina niphandrodes</name>
    <name type="common">Septate eugregarine</name>
    <dbReference type="NCBI Taxonomy" id="110365"/>
    <lineage>
        <taxon>Eukaryota</taxon>
        <taxon>Sar</taxon>
        <taxon>Alveolata</taxon>
        <taxon>Apicomplexa</taxon>
        <taxon>Conoidasida</taxon>
        <taxon>Gregarinasina</taxon>
        <taxon>Eugregarinorida</taxon>
        <taxon>Gregarinidae</taxon>
        <taxon>Gregarina</taxon>
    </lineage>
</organism>
<evidence type="ECO:0000313" key="4">
    <source>
        <dbReference type="Proteomes" id="UP000019763"/>
    </source>
</evidence>
<feature type="domain" description="VHS" evidence="2">
    <location>
        <begin position="97"/>
        <end position="257"/>
    </location>
</feature>
<name>A0A023B6M4_GRENI</name>
<reference evidence="3" key="1">
    <citation type="submission" date="2013-12" db="EMBL/GenBank/DDBJ databases">
        <authorList>
            <person name="Omoto C.K."/>
            <person name="Sibley D."/>
            <person name="Venepally P."/>
            <person name="Hadjithomas M."/>
            <person name="Karamycheva S."/>
            <person name="Brunk B."/>
            <person name="Roos D."/>
            <person name="Caler E."/>
            <person name="Lorenzi H."/>
        </authorList>
    </citation>
    <scope>NUCLEOTIDE SEQUENCE</scope>
</reference>
<keyword evidence="4" id="KW-1185">Reference proteome</keyword>
<dbReference type="VEuPathDB" id="CryptoDB:GNI_077990"/>
<feature type="region of interest" description="Disordered" evidence="1">
    <location>
        <begin position="1"/>
        <end position="44"/>
    </location>
</feature>
<proteinExistence type="predicted"/>
<dbReference type="OrthoDB" id="443464at2759"/>
<evidence type="ECO:0000259" key="2">
    <source>
        <dbReference type="PROSITE" id="PS50179"/>
    </source>
</evidence>
<comment type="caution">
    <text evidence="3">The sequence shown here is derived from an EMBL/GenBank/DDBJ whole genome shotgun (WGS) entry which is preliminary data.</text>
</comment>
<dbReference type="EMBL" id="AFNH02000585">
    <property type="protein sequence ID" value="EZG66649.1"/>
    <property type="molecule type" value="Genomic_DNA"/>
</dbReference>
<evidence type="ECO:0000256" key="1">
    <source>
        <dbReference type="SAM" id="MobiDB-lite"/>
    </source>
</evidence>
<dbReference type="GO" id="GO:0032456">
    <property type="term" value="P:endocytic recycling"/>
    <property type="evidence" value="ECO:0007669"/>
    <property type="project" value="TreeGrafter"/>
</dbReference>
<gene>
    <name evidence="3" type="ORF">GNI_077990</name>
</gene>
<protein>
    <submittedName>
        <fullName evidence="3">VHS domain protein</fullName>
    </submittedName>
</protein>
<dbReference type="InterPro" id="IPR008942">
    <property type="entry name" value="ENTH_VHS"/>
</dbReference>
<dbReference type="Pfam" id="PF00790">
    <property type="entry name" value="VHS"/>
    <property type="match status" value="1"/>
</dbReference>
<dbReference type="InterPro" id="IPR017073">
    <property type="entry name" value="HGS/VPS27"/>
</dbReference>
<dbReference type="GeneID" id="22912830"/>
<dbReference type="GO" id="GO:0043130">
    <property type="term" value="F:ubiquitin binding"/>
    <property type="evidence" value="ECO:0007669"/>
    <property type="project" value="InterPro"/>
</dbReference>
<dbReference type="Proteomes" id="UP000019763">
    <property type="component" value="Unassembled WGS sequence"/>
</dbReference>
<feature type="compositionally biased region" description="Acidic residues" evidence="1">
    <location>
        <begin position="501"/>
        <end position="511"/>
    </location>
</feature>
<dbReference type="Gene3D" id="1.25.40.90">
    <property type="match status" value="1"/>
</dbReference>
<dbReference type="GO" id="GO:0031623">
    <property type="term" value="P:receptor internalization"/>
    <property type="evidence" value="ECO:0007669"/>
    <property type="project" value="TreeGrafter"/>
</dbReference>
<dbReference type="PANTHER" id="PTHR46275:SF1">
    <property type="entry name" value="HEPATOCYTE GROWTH FACTOR-REGULATED TYROSINE KINASE SUBSTRATE"/>
    <property type="match status" value="1"/>
</dbReference>
<dbReference type="InterPro" id="IPR002014">
    <property type="entry name" value="VHS_dom"/>
</dbReference>